<evidence type="ECO:0000313" key="3">
    <source>
        <dbReference type="EMBL" id="VDC19440.1"/>
    </source>
</evidence>
<dbReference type="OrthoDB" id="2300232at2"/>
<evidence type="ECO:0000256" key="2">
    <source>
        <dbReference type="SAM" id="Phobius"/>
    </source>
</evidence>
<keyword evidence="2" id="KW-0812">Transmembrane</keyword>
<proteinExistence type="predicted"/>
<feature type="region of interest" description="Disordered" evidence="1">
    <location>
        <begin position="21"/>
        <end position="44"/>
    </location>
</feature>
<sequence>MTDEKQKDLQLNIAGNTEVKNATSRLEQRKLRQTPEQKKVEKDIEGKSELKKQSWVQIRLLPIWLRVVLVLLLLAATVTLGLTIGYGTIGDGNSADVLKKETWTHIIDIISGKES</sequence>
<dbReference type="RefSeq" id="WP_124068816.1">
    <property type="nucleotide sequence ID" value="NZ_CBCRXF010000003.1"/>
</dbReference>
<keyword evidence="4" id="KW-1185">Reference proteome</keyword>
<evidence type="ECO:0000313" key="4">
    <source>
        <dbReference type="Proteomes" id="UP000270468"/>
    </source>
</evidence>
<dbReference type="Proteomes" id="UP000270468">
    <property type="component" value="Unassembled WGS sequence"/>
</dbReference>
<protein>
    <submittedName>
        <fullName evidence="3">DNA-directed RNA polymerase subunit beta</fullName>
    </submittedName>
</protein>
<dbReference type="GO" id="GO:0000428">
    <property type="term" value="C:DNA-directed RNA polymerase complex"/>
    <property type="evidence" value="ECO:0007669"/>
    <property type="project" value="UniProtKB-KW"/>
</dbReference>
<feature type="compositionally biased region" description="Basic and acidic residues" evidence="1">
    <location>
        <begin position="26"/>
        <end position="44"/>
    </location>
</feature>
<keyword evidence="3" id="KW-0804">Transcription</keyword>
<keyword evidence="2" id="KW-1133">Transmembrane helix</keyword>
<keyword evidence="2" id="KW-0472">Membrane</keyword>
<dbReference type="AlphaFoldDB" id="A0A3P5WIE1"/>
<accession>A0A3P5WIE1</accession>
<reference evidence="3 4" key="1">
    <citation type="submission" date="2018-11" db="EMBL/GenBank/DDBJ databases">
        <authorList>
            <person name="Criscuolo A."/>
        </authorList>
    </citation>
    <scope>NUCLEOTIDE SEQUENCE [LARGE SCALE GENOMIC DNA]</scope>
    <source>
        <strain evidence="3">ATB-66</strain>
    </source>
</reference>
<name>A0A3P5WIE1_9BACL</name>
<keyword evidence="3" id="KW-0240">DNA-directed RNA polymerase</keyword>
<dbReference type="InterPro" id="IPR024596">
    <property type="entry name" value="RNApol_su_b/EpuA"/>
</dbReference>
<evidence type="ECO:0000256" key="1">
    <source>
        <dbReference type="SAM" id="MobiDB-lite"/>
    </source>
</evidence>
<gene>
    <name evidence="3" type="ORF">FILTAD_00377</name>
</gene>
<feature type="transmembrane region" description="Helical" evidence="2">
    <location>
        <begin position="63"/>
        <end position="89"/>
    </location>
</feature>
<dbReference type="EMBL" id="UXAV01000017">
    <property type="protein sequence ID" value="VDC19440.1"/>
    <property type="molecule type" value="Genomic_DNA"/>
</dbReference>
<dbReference type="Pfam" id="PF11772">
    <property type="entry name" value="EpuA"/>
    <property type="match status" value="1"/>
</dbReference>
<organism evidence="3 4">
    <name type="scientific">Filibacter tadaridae</name>
    <dbReference type="NCBI Taxonomy" id="2483811"/>
    <lineage>
        <taxon>Bacteria</taxon>
        <taxon>Bacillati</taxon>
        <taxon>Bacillota</taxon>
        <taxon>Bacilli</taxon>
        <taxon>Bacillales</taxon>
        <taxon>Caryophanaceae</taxon>
        <taxon>Filibacter</taxon>
    </lineage>
</organism>